<sequence>MRRSLLATLLLCTALSPALAQTESVSGVVVLASPIPGGLRLDAGSGPKDFTCNQGRVHHLLKVGTRQIDTSGKYLVLTWQDESHFSMEAADRLLPLQDGQVRLWCDAKGHLQAKMGDAIRFQEVK</sequence>
<proteinExistence type="predicted"/>
<comment type="caution">
    <text evidence="2">The sequence shown here is derived from an EMBL/GenBank/DDBJ whole genome shotgun (WGS) entry which is preliminary data.</text>
</comment>
<reference evidence="2 3" key="1">
    <citation type="submission" date="2018-09" db="EMBL/GenBank/DDBJ databases">
        <authorList>
            <person name="Zhu H."/>
        </authorList>
    </citation>
    <scope>NUCLEOTIDE SEQUENCE [LARGE SCALE GENOMIC DNA]</scope>
    <source>
        <strain evidence="2 3">K2S05-167</strain>
    </source>
</reference>
<keyword evidence="1" id="KW-0732">Signal</keyword>
<name>A0A418VGV6_9DEIO</name>
<organism evidence="2 3">
    <name type="scientific">Deinococcus cavernae</name>
    <dbReference type="NCBI Taxonomy" id="2320857"/>
    <lineage>
        <taxon>Bacteria</taxon>
        <taxon>Thermotogati</taxon>
        <taxon>Deinococcota</taxon>
        <taxon>Deinococci</taxon>
        <taxon>Deinococcales</taxon>
        <taxon>Deinococcaceae</taxon>
        <taxon>Deinococcus</taxon>
    </lineage>
</organism>
<dbReference type="Proteomes" id="UP000286287">
    <property type="component" value="Unassembled WGS sequence"/>
</dbReference>
<keyword evidence="3" id="KW-1185">Reference proteome</keyword>
<gene>
    <name evidence="2" type="ORF">D3875_02220</name>
</gene>
<accession>A0A418VGV6</accession>
<dbReference type="EMBL" id="QYUJ01000006">
    <property type="protein sequence ID" value="RJF75324.1"/>
    <property type="molecule type" value="Genomic_DNA"/>
</dbReference>
<feature type="signal peptide" evidence="1">
    <location>
        <begin position="1"/>
        <end position="20"/>
    </location>
</feature>
<feature type="chain" id="PRO_5019281499" evidence="1">
    <location>
        <begin position="21"/>
        <end position="125"/>
    </location>
</feature>
<dbReference type="RefSeq" id="WP_119760657.1">
    <property type="nucleotide sequence ID" value="NZ_QYUJ01000006.1"/>
</dbReference>
<protein>
    <submittedName>
        <fullName evidence="2">Uncharacterized protein</fullName>
    </submittedName>
</protein>
<evidence type="ECO:0000313" key="2">
    <source>
        <dbReference type="EMBL" id="RJF75324.1"/>
    </source>
</evidence>
<evidence type="ECO:0000256" key="1">
    <source>
        <dbReference type="SAM" id="SignalP"/>
    </source>
</evidence>
<evidence type="ECO:0000313" key="3">
    <source>
        <dbReference type="Proteomes" id="UP000286287"/>
    </source>
</evidence>
<dbReference type="AlphaFoldDB" id="A0A418VGV6"/>